<dbReference type="GO" id="GO:0043565">
    <property type="term" value="F:sequence-specific DNA binding"/>
    <property type="evidence" value="ECO:0007669"/>
    <property type="project" value="InterPro"/>
</dbReference>
<gene>
    <name evidence="5" type="ORF">GCM10008025_22120</name>
</gene>
<dbReference type="Pfam" id="PF07729">
    <property type="entry name" value="FCD"/>
    <property type="match status" value="1"/>
</dbReference>
<dbReference type="PRINTS" id="PR00035">
    <property type="entry name" value="HTHGNTR"/>
</dbReference>
<dbReference type="PANTHER" id="PTHR43537:SF24">
    <property type="entry name" value="GLUCONATE OPERON TRANSCRIPTIONAL REPRESSOR"/>
    <property type="match status" value="1"/>
</dbReference>
<evidence type="ECO:0000256" key="2">
    <source>
        <dbReference type="ARBA" id="ARBA00023125"/>
    </source>
</evidence>
<dbReference type="EMBL" id="BMEY01000010">
    <property type="protein sequence ID" value="GGA78216.1"/>
    <property type="molecule type" value="Genomic_DNA"/>
</dbReference>
<evidence type="ECO:0000256" key="1">
    <source>
        <dbReference type="ARBA" id="ARBA00023015"/>
    </source>
</evidence>
<protein>
    <submittedName>
        <fullName evidence="5">GntR family transcriptional regulator</fullName>
    </submittedName>
</protein>
<dbReference type="InterPro" id="IPR011711">
    <property type="entry name" value="GntR_C"/>
</dbReference>
<name>A0A916S266_9BACI</name>
<comment type="caution">
    <text evidence="5">The sequence shown here is derived from an EMBL/GenBank/DDBJ whole genome shotgun (WGS) entry which is preliminary data.</text>
</comment>
<keyword evidence="3" id="KW-0804">Transcription</keyword>
<dbReference type="InterPro" id="IPR008920">
    <property type="entry name" value="TF_FadR/GntR_C"/>
</dbReference>
<keyword evidence="6" id="KW-1185">Reference proteome</keyword>
<dbReference type="SMART" id="SM00345">
    <property type="entry name" value="HTH_GNTR"/>
    <property type="match status" value="1"/>
</dbReference>
<evidence type="ECO:0000313" key="5">
    <source>
        <dbReference type="EMBL" id="GGA78216.1"/>
    </source>
</evidence>
<feature type="domain" description="HTH gntR-type" evidence="4">
    <location>
        <begin position="13"/>
        <end position="80"/>
    </location>
</feature>
<dbReference type="PROSITE" id="PS50949">
    <property type="entry name" value="HTH_GNTR"/>
    <property type="match status" value="1"/>
</dbReference>
<dbReference type="SUPFAM" id="SSF48008">
    <property type="entry name" value="GntR ligand-binding domain-like"/>
    <property type="match status" value="1"/>
</dbReference>
<proteinExistence type="predicted"/>
<evidence type="ECO:0000313" key="6">
    <source>
        <dbReference type="Proteomes" id="UP000613512"/>
    </source>
</evidence>
<dbReference type="InterPro" id="IPR000524">
    <property type="entry name" value="Tscrpt_reg_HTH_GntR"/>
</dbReference>
<sequence>MPVPVNHSKPIRTTAKESAYKQILHWIIDGTLYPGEKLNDTELAKALGVSRTPVRESLQLLESQGLVKMYPGKATQVTEVEKESIKDLLPPLAVLQALSTEIAIDYLTKNEISTLKSINQQFAEALYRKDFPAALNIDEEFHQLIVEAANNSYISGIVEKLQAHVRRLFFHNSIILSESSIDVHDQIIYYIENGNKEKASELMKQNWISILKDFNV</sequence>
<dbReference type="Gene3D" id="1.10.10.10">
    <property type="entry name" value="Winged helix-like DNA-binding domain superfamily/Winged helix DNA-binding domain"/>
    <property type="match status" value="1"/>
</dbReference>
<dbReference type="AlphaFoldDB" id="A0A916S266"/>
<evidence type="ECO:0000256" key="3">
    <source>
        <dbReference type="ARBA" id="ARBA00023163"/>
    </source>
</evidence>
<dbReference type="SUPFAM" id="SSF46785">
    <property type="entry name" value="Winged helix' DNA-binding domain"/>
    <property type="match status" value="1"/>
</dbReference>
<evidence type="ECO:0000259" key="4">
    <source>
        <dbReference type="PROSITE" id="PS50949"/>
    </source>
</evidence>
<reference evidence="5" key="2">
    <citation type="submission" date="2020-09" db="EMBL/GenBank/DDBJ databases">
        <authorList>
            <person name="Sun Q."/>
            <person name="Zhou Y."/>
        </authorList>
    </citation>
    <scope>NUCLEOTIDE SEQUENCE</scope>
    <source>
        <strain evidence="5">CGMCC 1.12408</strain>
    </source>
</reference>
<accession>A0A916S266</accession>
<dbReference type="SMART" id="SM00895">
    <property type="entry name" value="FCD"/>
    <property type="match status" value="1"/>
</dbReference>
<dbReference type="InterPro" id="IPR000485">
    <property type="entry name" value="AsnC-type_HTH_dom"/>
</dbReference>
<dbReference type="InterPro" id="IPR036388">
    <property type="entry name" value="WH-like_DNA-bd_sf"/>
</dbReference>
<dbReference type="PANTHER" id="PTHR43537">
    <property type="entry name" value="TRANSCRIPTIONAL REGULATOR, GNTR FAMILY"/>
    <property type="match status" value="1"/>
</dbReference>
<organism evidence="5 6">
    <name type="scientific">Ornithinibacillus halotolerans</name>
    <dbReference type="NCBI Taxonomy" id="1274357"/>
    <lineage>
        <taxon>Bacteria</taxon>
        <taxon>Bacillati</taxon>
        <taxon>Bacillota</taxon>
        <taxon>Bacilli</taxon>
        <taxon>Bacillales</taxon>
        <taxon>Bacillaceae</taxon>
        <taxon>Ornithinibacillus</taxon>
    </lineage>
</organism>
<dbReference type="InterPro" id="IPR036390">
    <property type="entry name" value="WH_DNA-bd_sf"/>
</dbReference>
<reference evidence="5" key="1">
    <citation type="journal article" date="2014" name="Int. J. Syst. Evol. Microbiol.">
        <title>Complete genome sequence of Corynebacterium casei LMG S-19264T (=DSM 44701T), isolated from a smear-ripened cheese.</title>
        <authorList>
            <consortium name="US DOE Joint Genome Institute (JGI-PGF)"/>
            <person name="Walter F."/>
            <person name="Albersmeier A."/>
            <person name="Kalinowski J."/>
            <person name="Ruckert C."/>
        </authorList>
    </citation>
    <scope>NUCLEOTIDE SEQUENCE</scope>
    <source>
        <strain evidence="5">CGMCC 1.12408</strain>
    </source>
</reference>
<dbReference type="PRINTS" id="PR00033">
    <property type="entry name" value="HTHASNC"/>
</dbReference>
<dbReference type="CDD" id="cd07377">
    <property type="entry name" value="WHTH_GntR"/>
    <property type="match status" value="1"/>
</dbReference>
<keyword evidence="1" id="KW-0805">Transcription regulation</keyword>
<dbReference type="Pfam" id="PF00392">
    <property type="entry name" value="GntR"/>
    <property type="match status" value="1"/>
</dbReference>
<dbReference type="Gene3D" id="1.20.120.530">
    <property type="entry name" value="GntR ligand-binding domain-like"/>
    <property type="match status" value="1"/>
</dbReference>
<dbReference type="GO" id="GO:0003700">
    <property type="term" value="F:DNA-binding transcription factor activity"/>
    <property type="evidence" value="ECO:0007669"/>
    <property type="project" value="InterPro"/>
</dbReference>
<dbReference type="Proteomes" id="UP000613512">
    <property type="component" value="Unassembled WGS sequence"/>
</dbReference>
<dbReference type="RefSeq" id="WP_188384725.1">
    <property type="nucleotide sequence ID" value="NZ_BMEY01000010.1"/>
</dbReference>
<keyword evidence="2" id="KW-0238">DNA-binding</keyword>